<name>A0A267EDN4_9PLAT</name>
<keyword evidence="7" id="KW-1185">Reference proteome</keyword>
<protein>
    <submittedName>
        <fullName evidence="6">Uncharacterized protein</fullName>
    </submittedName>
</protein>
<keyword evidence="1" id="KW-0677">Repeat</keyword>
<evidence type="ECO:0000313" key="7">
    <source>
        <dbReference type="Proteomes" id="UP000215902"/>
    </source>
</evidence>
<dbReference type="EMBL" id="NIVC01002240">
    <property type="protein sequence ID" value="PAA59690.1"/>
    <property type="molecule type" value="Genomic_DNA"/>
</dbReference>
<sequence>MDDFFRLLASMSADSSELSENIVKQHSKMLEKMKSKMERMENRLLRSKSLPKEVRKLIVAARIGNHSKCSGILVKGTDVNSRGASNETALCAAASGGHSNLLNLLLEYGADVNASDDDGDTPLMYAVMADELGFIKSLVTICADKVDINAKNKSGKTGIEMAFKSGKEKIVKFLSQRNAKFDC</sequence>
<evidence type="ECO:0000313" key="5">
    <source>
        <dbReference type="EMBL" id="PAA49684.1"/>
    </source>
</evidence>
<dbReference type="OrthoDB" id="10071127at2759"/>
<dbReference type="EMBL" id="NIVC01003814">
    <property type="protein sequence ID" value="PAA49684.1"/>
    <property type="molecule type" value="Genomic_DNA"/>
</dbReference>
<reference evidence="6 7" key="1">
    <citation type="submission" date="2017-06" db="EMBL/GenBank/DDBJ databases">
        <title>A platform for efficient transgenesis in Macrostomum lignano, a flatworm model organism for stem cell research.</title>
        <authorList>
            <person name="Berezikov E."/>
        </authorList>
    </citation>
    <scope>NUCLEOTIDE SEQUENCE [LARGE SCALE GENOMIC DNA]</scope>
    <source>
        <strain evidence="6">DV1</strain>
        <tissue evidence="6">Whole organism</tissue>
    </source>
</reference>
<organism evidence="6 7">
    <name type="scientific">Macrostomum lignano</name>
    <dbReference type="NCBI Taxonomy" id="282301"/>
    <lineage>
        <taxon>Eukaryota</taxon>
        <taxon>Metazoa</taxon>
        <taxon>Spiralia</taxon>
        <taxon>Lophotrochozoa</taxon>
        <taxon>Platyhelminthes</taxon>
        <taxon>Rhabditophora</taxon>
        <taxon>Macrostomorpha</taxon>
        <taxon>Macrostomida</taxon>
        <taxon>Macrostomidae</taxon>
        <taxon>Macrostomum</taxon>
    </lineage>
</organism>
<dbReference type="PANTHER" id="PTHR24171">
    <property type="entry name" value="ANKYRIN REPEAT DOMAIN-CONTAINING PROTEIN 39-RELATED"/>
    <property type="match status" value="1"/>
</dbReference>
<feature type="coiled-coil region" evidence="4">
    <location>
        <begin position="23"/>
        <end position="50"/>
    </location>
</feature>
<dbReference type="InterPro" id="IPR002110">
    <property type="entry name" value="Ankyrin_rpt"/>
</dbReference>
<dbReference type="InterPro" id="IPR036770">
    <property type="entry name" value="Ankyrin_rpt-contain_sf"/>
</dbReference>
<dbReference type="Proteomes" id="UP000215902">
    <property type="component" value="Unassembled WGS sequence"/>
</dbReference>
<evidence type="ECO:0000256" key="4">
    <source>
        <dbReference type="SAM" id="Coils"/>
    </source>
</evidence>
<comment type="caution">
    <text evidence="6">The sequence shown here is derived from an EMBL/GenBank/DDBJ whole genome shotgun (WGS) entry which is preliminary data.</text>
</comment>
<accession>A0A267EDN4</accession>
<gene>
    <name evidence="6" type="ORF">BOX15_Mlig017261g1</name>
    <name evidence="5" type="ORF">BOX15_Mlig017261g3</name>
</gene>
<keyword evidence="4" id="KW-0175">Coiled coil</keyword>
<feature type="repeat" description="ANK" evidence="3">
    <location>
        <begin position="85"/>
        <end position="117"/>
    </location>
</feature>
<dbReference type="Pfam" id="PF12796">
    <property type="entry name" value="Ank_2"/>
    <property type="match status" value="1"/>
</dbReference>
<dbReference type="STRING" id="282301.A0A267EDN4"/>
<dbReference type="SMART" id="SM00248">
    <property type="entry name" value="ANK"/>
    <property type="match status" value="3"/>
</dbReference>
<dbReference type="PROSITE" id="PS50297">
    <property type="entry name" value="ANK_REP_REGION"/>
    <property type="match status" value="1"/>
</dbReference>
<feature type="non-terminal residue" evidence="6">
    <location>
        <position position="183"/>
    </location>
</feature>
<evidence type="ECO:0000256" key="3">
    <source>
        <dbReference type="PROSITE-ProRule" id="PRU00023"/>
    </source>
</evidence>
<proteinExistence type="predicted"/>
<evidence type="ECO:0000256" key="1">
    <source>
        <dbReference type="ARBA" id="ARBA00022737"/>
    </source>
</evidence>
<evidence type="ECO:0000313" key="6">
    <source>
        <dbReference type="EMBL" id="PAA59690.1"/>
    </source>
</evidence>
<dbReference type="Gene3D" id="1.25.40.20">
    <property type="entry name" value="Ankyrin repeat-containing domain"/>
    <property type="match status" value="1"/>
</dbReference>
<dbReference type="PROSITE" id="PS50088">
    <property type="entry name" value="ANK_REPEAT"/>
    <property type="match status" value="1"/>
</dbReference>
<keyword evidence="2 3" id="KW-0040">ANK repeat</keyword>
<dbReference type="AlphaFoldDB" id="A0A267EDN4"/>
<evidence type="ECO:0000256" key="2">
    <source>
        <dbReference type="ARBA" id="ARBA00023043"/>
    </source>
</evidence>
<dbReference type="SUPFAM" id="SSF48403">
    <property type="entry name" value="Ankyrin repeat"/>
    <property type="match status" value="1"/>
</dbReference>